<protein>
    <submittedName>
        <fullName evidence="1">Uncharacterized protein</fullName>
    </submittedName>
</protein>
<organism evidence="1 2">
    <name type="scientific">Idiomarina zobellii</name>
    <dbReference type="NCBI Taxonomy" id="86103"/>
    <lineage>
        <taxon>Bacteria</taxon>
        <taxon>Pseudomonadati</taxon>
        <taxon>Pseudomonadota</taxon>
        <taxon>Gammaproteobacteria</taxon>
        <taxon>Alteromonadales</taxon>
        <taxon>Idiomarinaceae</taxon>
        <taxon>Idiomarina</taxon>
    </lineage>
</organism>
<evidence type="ECO:0000313" key="1">
    <source>
        <dbReference type="EMBL" id="KPD25153.1"/>
    </source>
</evidence>
<dbReference type="RefSeq" id="WP_053952629.1">
    <property type="nucleotide sequence ID" value="NZ_FNCB01000001.1"/>
</dbReference>
<comment type="caution">
    <text evidence="1">The sequence shown here is derived from an EMBL/GenBank/DDBJ whole genome shotgun (WGS) entry which is preliminary data.</text>
</comment>
<sequence>MDAQWTSQQLQALAAMNIPVWEKTPKENQYYCYKMGAYYLVGESQLPVELPQWFKDFCLCVGERPVAVKAAENSDKCFNYDNWFDETPTATFKKELWRSLSHA</sequence>
<gene>
    <name evidence="1" type="ORF">AFK76_02030</name>
</gene>
<dbReference type="EMBL" id="LHSG01000001">
    <property type="protein sequence ID" value="KPD25153.1"/>
    <property type="molecule type" value="Genomic_DNA"/>
</dbReference>
<dbReference type="OrthoDB" id="6240978at2"/>
<proteinExistence type="predicted"/>
<accession>A0A837NGE0</accession>
<dbReference type="Proteomes" id="UP000053030">
    <property type="component" value="Unassembled WGS sequence"/>
</dbReference>
<name>A0A837NGE0_9GAMM</name>
<dbReference type="AlphaFoldDB" id="A0A837NGE0"/>
<reference evidence="1 2" key="1">
    <citation type="submission" date="2015-08" db="EMBL/GenBank/DDBJ databases">
        <title>Genome sequencing and assembly of the deep-sea bacterium Idiomarina zobellii.</title>
        <authorList>
            <person name="Mithoefer S.D."/>
            <person name="Rheaume B.A."/>
            <person name="MacLea K.S."/>
        </authorList>
    </citation>
    <scope>NUCLEOTIDE SEQUENCE [LARGE SCALE GENOMIC DNA]</scope>
    <source>
        <strain evidence="1 2">KMM 231</strain>
    </source>
</reference>
<keyword evidence="2" id="KW-1185">Reference proteome</keyword>
<evidence type="ECO:0000313" key="2">
    <source>
        <dbReference type="Proteomes" id="UP000053030"/>
    </source>
</evidence>